<organism evidence="1">
    <name type="scientific">Myoviridae sp. ct9MV2</name>
    <dbReference type="NCBI Taxonomy" id="2826625"/>
    <lineage>
        <taxon>Viruses</taxon>
        <taxon>Duplodnaviria</taxon>
        <taxon>Heunggongvirae</taxon>
        <taxon>Uroviricota</taxon>
        <taxon>Caudoviricetes</taxon>
    </lineage>
</organism>
<dbReference type="EMBL" id="BK015132">
    <property type="protein sequence ID" value="DAD92294.1"/>
    <property type="molecule type" value="Genomic_DNA"/>
</dbReference>
<protein>
    <submittedName>
        <fullName evidence="1">Uncharacterized protein</fullName>
    </submittedName>
</protein>
<proteinExistence type="predicted"/>
<reference evidence="1" key="1">
    <citation type="journal article" date="2021" name="Proc. Natl. Acad. Sci. U.S.A.">
        <title>A Catalog of Tens of Thousands of Viruses from Human Metagenomes Reveals Hidden Associations with Chronic Diseases.</title>
        <authorList>
            <person name="Tisza M.J."/>
            <person name="Buck C.B."/>
        </authorList>
    </citation>
    <scope>NUCLEOTIDE SEQUENCE</scope>
    <source>
        <strain evidence="1">Ct9MV2</strain>
    </source>
</reference>
<evidence type="ECO:0000313" key="1">
    <source>
        <dbReference type="EMBL" id="DAD92294.1"/>
    </source>
</evidence>
<accession>A0A8S5NC69</accession>
<name>A0A8S5NC69_9CAUD</name>
<sequence length="152" mass="17574">MDNIMLALMELIKQNLPELSYIDEYFGQLETDDDTNPVTFPCVLIENPEADWTDIAQGVQSGSVLLTFRLAIDCYDDTHYGSGTEDRLRERYELNKRLYRTLQDLSVSDNMDSLTRVKSRGYTIGGGIKIYETTYKFDFHDESAQEEIQGRY</sequence>